<evidence type="ECO:0000313" key="2">
    <source>
        <dbReference type="EMBL" id="KAJ7351527.1"/>
    </source>
</evidence>
<organism evidence="2 3">
    <name type="scientific">Mycena albidolilacea</name>
    <dbReference type="NCBI Taxonomy" id="1033008"/>
    <lineage>
        <taxon>Eukaryota</taxon>
        <taxon>Fungi</taxon>
        <taxon>Dikarya</taxon>
        <taxon>Basidiomycota</taxon>
        <taxon>Agaricomycotina</taxon>
        <taxon>Agaricomycetes</taxon>
        <taxon>Agaricomycetidae</taxon>
        <taxon>Agaricales</taxon>
        <taxon>Marasmiineae</taxon>
        <taxon>Mycenaceae</taxon>
        <taxon>Mycena</taxon>
    </lineage>
</organism>
<dbReference type="Proteomes" id="UP001218218">
    <property type="component" value="Unassembled WGS sequence"/>
</dbReference>
<proteinExistence type="predicted"/>
<comment type="caution">
    <text evidence="2">The sequence shown here is derived from an EMBL/GenBank/DDBJ whole genome shotgun (WGS) entry which is preliminary data.</text>
</comment>
<protein>
    <submittedName>
        <fullName evidence="2">Uncharacterized protein</fullName>
    </submittedName>
</protein>
<keyword evidence="3" id="KW-1185">Reference proteome</keyword>
<evidence type="ECO:0000313" key="3">
    <source>
        <dbReference type="Proteomes" id="UP001218218"/>
    </source>
</evidence>
<gene>
    <name evidence="2" type="ORF">DFH08DRAFT_957836</name>
</gene>
<name>A0AAD7A7U8_9AGAR</name>
<evidence type="ECO:0000256" key="1">
    <source>
        <dbReference type="SAM" id="MobiDB-lite"/>
    </source>
</evidence>
<feature type="region of interest" description="Disordered" evidence="1">
    <location>
        <begin position="151"/>
        <end position="180"/>
    </location>
</feature>
<feature type="compositionally biased region" description="Basic and acidic residues" evidence="1">
    <location>
        <begin position="38"/>
        <end position="50"/>
    </location>
</feature>
<dbReference type="AlphaFoldDB" id="A0AAD7A7U8"/>
<sequence>MQEFSALGLPHHVTVLQSCNFDFAPLVERAVAAENVDQEDHKEEDAHYADEDALNDVDEEWPPDPLNSVDDTWPPPPPPDPLDDVVASAQPPYTGPHCQRPAKPHRVARSHARDSARCKAKRAKHKQELGHIPAASTIDEHVRLAEPLEAQLDASSLPSVLGGYASKAKDPDKKHGPFPP</sequence>
<feature type="region of interest" description="Disordered" evidence="1">
    <location>
        <begin position="34"/>
        <end position="134"/>
    </location>
</feature>
<feature type="compositionally biased region" description="Basic residues" evidence="1">
    <location>
        <begin position="100"/>
        <end position="110"/>
    </location>
</feature>
<accession>A0AAD7A7U8</accession>
<dbReference type="EMBL" id="JARIHO010000013">
    <property type="protein sequence ID" value="KAJ7351527.1"/>
    <property type="molecule type" value="Genomic_DNA"/>
</dbReference>
<feature type="compositionally biased region" description="Basic and acidic residues" evidence="1">
    <location>
        <begin position="167"/>
        <end position="180"/>
    </location>
</feature>
<reference evidence="2" key="1">
    <citation type="submission" date="2023-03" db="EMBL/GenBank/DDBJ databases">
        <title>Massive genome expansion in bonnet fungi (Mycena s.s.) driven by repeated elements and novel gene families across ecological guilds.</title>
        <authorList>
            <consortium name="Lawrence Berkeley National Laboratory"/>
            <person name="Harder C.B."/>
            <person name="Miyauchi S."/>
            <person name="Viragh M."/>
            <person name="Kuo A."/>
            <person name="Thoen E."/>
            <person name="Andreopoulos B."/>
            <person name="Lu D."/>
            <person name="Skrede I."/>
            <person name="Drula E."/>
            <person name="Henrissat B."/>
            <person name="Morin E."/>
            <person name="Kohler A."/>
            <person name="Barry K."/>
            <person name="LaButti K."/>
            <person name="Morin E."/>
            <person name="Salamov A."/>
            <person name="Lipzen A."/>
            <person name="Mereny Z."/>
            <person name="Hegedus B."/>
            <person name="Baldrian P."/>
            <person name="Stursova M."/>
            <person name="Weitz H."/>
            <person name="Taylor A."/>
            <person name="Grigoriev I.V."/>
            <person name="Nagy L.G."/>
            <person name="Martin F."/>
            <person name="Kauserud H."/>
        </authorList>
    </citation>
    <scope>NUCLEOTIDE SEQUENCE</scope>
    <source>
        <strain evidence="2">CBHHK002</strain>
    </source>
</reference>
<feature type="compositionally biased region" description="Acidic residues" evidence="1">
    <location>
        <begin position="51"/>
        <end position="62"/>
    </location>
</feature>